<organism evidence="2 3">
    <name type="scientific">Potamilus streckersoni</name>
    <dbReference type="NCBI Taxonomy" id="2493646"/>
    <lineage>
        <taxon>Eukaryota</taxon>
        <taxon>Metazoa</taxon>
        <taxon>Spiralia</taxon>
        <taxon>Lophotrochozoa</taxon>
        <taxon>Mollusca</taxon>
        <taxon>Bivalvia</taxon>
        <taxon>Autobranchia</taxon>
        <taxon>Heteroconchia</taxon>
        <taxon>Palaeoheterodonta</taxon>
        <taxon>Unionida</taxon>
        <taxon>Unionoidea</taxon>
        <taxon>Unionidae</taxon>
        <taxon>Ambleminae</taxon>
        <taxon>Lampsilini</taxon>
        <taxon>Potamilus</taxon>
    </lineage>
</organism>
<dbReference type="EMBL" id="JAEAOA010001054">
    <property type="protein sequence ID" value="KAK3608976.1"/>
    <property type="molecule type" value="Genomic_DNA"/>
</dbReference>
<feature type="compositionally biased region" description="Polar residues" evidence="1">
    <location>
        <begin position="43"/>
        <end position="55"/>
    </location>
</feature>
<dbReference type="Proteomes" id="UP001195483">
    <property type="component" value="Unassembled WGS sequence"/>
</dbReference>
<protein>
    <submittedName>
        <fullName evidence="2">Uncharacterized protein</fullName>
    </submittedName>
</protein>
<evidence type="ECO:0000313" key="3">
    <source>
        <dbReference type="Proteomes" id="UP001195483"/>
    </source>
</evidence>
<proteinExistence type="predicted"/>
<feature type="region of interest" description="Disordered" evidence="1">
    <location>
        <begin position="39"/>
        <end position="75"/>
    </location>
</feature>
<comment type="caution">
    <text evidence="2">The sequence shown here is derived from an EMBL/GenBank/DDBJ whole genome shotgun (WGS) entry which is preliminary data.</text>
</comment>
<sequence length="75" mass="8494">MECLIQYFSQMPLIYVTQAVMDDVEGKHQIKGQVRQHYLPLHKSQTPRTSQSARTDQAARPAKIPALGAKSLTRE</sequence>
<gene>
    <name evidence="2" type="ORF">CHS0354_017142</name>
</gene>
<reference evidence="2" key="2">
    <citation type="journal article" date="2021" name="Genome Biol. Evol.">
        <title>Developing a high-quality reference genome for a parasitic bivalve with doubly uniparental inheritance (Bivalvia: Unionida).</title>
        <authorList>
            <person name="Smith C.H."/>
        </authorList>
    </citation>
    <scope>NUCLEOTIDE SEQUENCE</scope>
    <source>
        <strain evidence="2">CHS0354</strain>
        <tissue evidence="2">Mantle</tissue>
    </source>
</reference>
<accession>A0AAE0TEN3</accession>
<evidence type="ECO:0000256" key="1">
    <source>
        <dbReference type="SAM" id="MobiDB-lite"/>
    </source>
</evidence>
<evidence type="ECO:0000313" key="2">
    <source>
        <dbReference type="EMBL" id="KAK3608976.1"/>
    </source>
</evidence>
<dbReference type="AlphaFoldDB" id="A0AAE0TEN3"/>
<reference evidence="2" key="3">
    <citation type="submission" date="2023-05" db="EMBL/GenBank/DDBJ databases">
        <authorList>
            <person name="Smith C.H."/>
        </authorList>
    </citation>
    <scope>NUCLEOTIDE SEQUENCE</scope>
    <source>
        <strain evidence="2">CHS0354</strain>
        <tissue evidence="2">Mantle</tissue>
    </source>
</reference>
<name>A0AAE0TEN3_9BIVA</name>
<reference evidence="2" key="1">
    <citation type="journal article" date="2021" name="Genome Biol. Evol.">
        <title>A High-Quality Reference Genome for a Parasitic Bivalve with Doubly Uniparental Inheritance (Bivalvia: Unionida).</title>
        <authorList>
            <person name="Smith C.H."/>
        </authorList>
    </citation>
    <scope>NUCLEOTIDE SEQUENCE</scope>
    <source>
        <strain evidence="2">CHS0354</strain>
    </source>
</reference>
<keyword evidence="3" id="KW-1185">Reference proteome</keyword>